<dbReference type="InterPro" id="IPR045439">
    <property type="entry name" value="EAD11"/>
</dbReference>
<sequence length="246" mass="27092">MSVTQIKELVAQNKLKQALQLAGQLSKHSDLHQDVLGLSAKFQRNHRQERLGTISLDEANRVNMQIANGLLDLLNEFAESTPLPDETENTSPLKATETPAQQAPIQVNVYNTNTSESSSHSEASAHVEIDISLSINGLKGAFEELQGELSNAPYSPELVEARQEVAQLEEQIQQLEGVQQKEDVPQGPMNKIRRWLEKVQDPESSTGQVIKTIGDGIGIAQDVAKHYNSIAEWCGLPQVPKLFLKA</sequence>
<dbReference type="RefSeq" id="WP_346821181.1">
    <property type="nucleotide sequence ID" value="NZ_JBDKWZ010000005.1"/>
</dbReference>
<proteinExistence type="predicted"/>
<dbReference type="Pfam" id="PF19964">
    <property type="entry name" value="EAD11"/>
    <property type="match status" value="1"/>
</dbReference>
<gene>
    <name evidence="2" type="ORF">AAG747_10815</name>
</gene>
<accession>A0AAW9RXD5</accession>
<dbReference type="EMBL" id="JBDKWZ010000005">
    <property type="protein sequence ID" value="MEN7548402.1"/>
    <property type="molecule type" value="Genomic_DNA"/>
</dbReference>
<evidence type="ECO:0000313" key="3">
    <source>
        <dbReference type="Proteomes" id="UP001403385"/>
    </source>
</evidence>
<name>A0AAW9RXD5_9BACT</name>
<evidence type="ECO:0000313" key="2">
    <source>
        <dbReference type="EMBL" id="MEN7548402.1"/>
    </source>
</evidence>
<protein>
    <recommendedName>
        <fullName evidence="1">Effector-associated domain-containing protein</fullName>
    </recommendedName>
</protein>
<keyword evidence="3" id="KW-1185">Reference proteome</keyword>
<feature type="domain" description="Effector-associated" evidence="1">
    <location>
        <begin position="3"/>
        <end position="76"/>
    </location>
</feature>
<dbReference type="Proteomes" id="UP001403385">
    <property type="component" value="Unassembled WGS sequence"/>
</dbReference>
<dbReference type="AlphaFoldDB" id="A0AAW9RXD5"/>
<comment type="caution">
    <text evidence="2">The sequence shown here is derived from an EMBL/GenBank/DDBJ whole genome shotgun (WGS) entry which is preliminary data.</text>
</comment>
<evidence type="ECO:0000259" key="1">
    <source>
        <dbReference type="Pfam" id="PF19964"/>
    </source>
</evidence>
<reference evidence="2 3" key="1">
    <citation type="submission" date="2024-04" db="EMBL/GenBank/DDBJ databases">
        <title>Novel genus in family Flammeovirgaceae.</title>
        <authorList>
            <person name="Nguyen T.H."/>
            <person name="Vuong T.Q."/>
            <person name="Le H."/>
            <person name="Kim S.-G."/>
        </authorList>
    </citation>
    <scope>NUCLEOTIDE SEQUENCE [LARGE SCALE GENOMIC DNA]</scope>
    <source>
        <strain evidence="2 3">JCM 23209</strain>
    </source>
</reference>
<organism evidence="2 3">
    <name type="scientific">Rapidithrix thailandica</name>
    <dbReference type="NCBI Taxonomy" id="413964"/>
    <lineage>
        <taxon>Bacteria</taxon>
        <taxon>Pseudomonadati</taxon>
        <taxon>Bacteroidota</taxon>
        <taxon>Cytophagia</taxon>
        <taxon>Cytophagales</taxon>
        <taxon>Flammeovirgaceae</taxon>
        <taxon>Rapidithrix</taxon>
    </lineage>
</organism>